<reference evidence="2" key="1">
    <citation type="journal article" date="2016" name="Int. J. Syst. Evol. Microbiol.">
        <title>Pseudoxanthomonas helianthi sp. nov., isolated from roots of Jerusalem artichoke (Helianthus tuberosus).</title>
        <authorList>
            <person name="Kittiwongwattana C."/>
            <person name="Thawai C."/>
        </authorList>
    </citation>
    <scope>NUCLEOTIDE SEQUENCE</scope>
    <source>
        <strain evidence="2">110414</strain>
    </source>
</reference>
<dbReference type="AlphaFoldDB" id="A0A940X3F7"/>
<evidence type="ECO:0000256" key="1">
    <source>
        <dbReference type="SAM" id="MobiDB-lite"/>
    </source>
</evidence>
<organism evidence="2 3">
    <name type="scientific">Pseudoxanthomonas helianthi</name>
    <dbReference type="NCBI Taxonomy" id="1453541"/>
    <lineage>
        <taxon>Bacteria</taxon>
        <taxon>Pseudomonadati</taxon>
        <taxon>Pseudomonadota</taxon>
        <taxon>Gammaproteobacteria</taxon>
        <taxon>Lysobacterales</taxon>
        <taxon>Lysobacteraceae</taxon>
        <taxon>Pseudoxanthomonas</taxon>
    </lineage>
</organism>
<protein>
    <submittedName>
        <fullName evidence="2">DUF721 domain-containing protein</fullName>
    </submittedName>
</protein>
<dbReference type="Pfam" id="PF05258">
    <property type="entry name" value="DciA"/>
    <property type="match status" value="1"/>
</dbReference>
<dbReference type="RefSeq" id="WP_210536381.1">
    <property type="nucleotide sequence ID" value="NZ_JAGKTC010000002.1"/>
</dbReference>
<dbReference type="InterPro" id="IPR007922">
    <property type="entry name" value="DciA-like"/>
</dbReference>
<feature type="region of interest" description="Disordered" evidence="1">
    <location>
        <begin position="111"/>
        <end position="160"/>
    </location>
</feature>
<keyword evidence="3" id="KW-1185">Reference proteome</keyword>
<proteinExistence type="predicted"/>
<dbReference type="Proteomes" id="UP000673447">
    <property type="component" value="Unassembled WGS sequence"/>
</dbReference>
<evidence type="ECO:0000313" key="3">
    <source>
        <dbReference type="Proteomes" id="UP000673447"/>
    </source>
</evidence>
<comment type="caution">
    <text evidence="2">The sequence shown here is derived from an EMBL/GenBank/DDBJ whole genome shotgun (WGS) entry which is preliminary data.</text>
</comment>
<name>A0A940X3F7_9GAMM</name>
<reference evidence="2" key="2">
    <citation type="submission" date="2021-03" db="EMBL/GenBank/DDBJ databases">
        <authorList>
            <person name="Cao W."/>
        </authorList>
    </citation>
    <scope>NUCLEOTIDE SEQUENCE</scope>
    <source>
        <strain evidence="2">110414</strain>
    </source>
</reference>
<sequence>MSNSKSQPRRAVASPLPALQAALSDATANPVRRALWLDTLEQQFRPLLPPALASHCRLANVADGRLVFVVDSPVWRAKLRLAAPELVERAQSVGLAITEVTAKVVAQLASPAVSDSPRKPLPMSTASREALQAALASLDPPGSAGTPTASGRGSRGRTKP</sequence>
<gene>
    <name evidence="2" type="ORF">J5837_08705</name>
</gene>
<dbReference type="EMBL" id="JAGKTC010000002">
    <property type="protein sequence ID" value="MBP3984507.1"/>
    <property type="molecule type" value="Genomic_DNA"/>
</dbReference>
<accession>A0A940X3F7</accession>
<evidence type="ECO:0000313" key="2">
    <source>
        <dbReference type="EMBL" id="MBP3984507.1"/>
    </source>
</evidence>